<evidence type="ECO:0000313" key="2">
    <source>
        <dbReference type="EMBL" id="MDQ0168746.1"/>
    </source>
</evidence>
<dbReference type="Pfam" id="PF01844">
    <property type="entry name" value="HNH"/>
    <property type="match status" value="1"/>
</dbReference>
<dbReference type="Proteomes" id="UP001233836">
    <property type="component" value="Unassembled WGS sequence"/>
</dbReference>
<evidence type="ECO:0000313" key="3">
    <source>
        <dbReference type="Proteomes" id="UP001233836"/>
    </source>
</evidence>
<accession>A0ABT9W681</accession>
<feature type="domain" description="HNH" evidence="1">
    <location>
        <begin position="182"/>
        <end position="224"/>
    </location>
</feature>
<proteinExistence type="predicted"/>
<sequence>MTEHEYRLLINRLIKKEGDSLQSRLSDVKELTERYAEVTGSAPPPYLTDKLTDYLLSDEFKDTSPYKIQLSAYPILSQSQWDMRKQREVSLECISAASTLDVTFHAPVTQEEAIRESVSKETKHYRALNAKQPVKTYNLRNDLGDAAFEAMYPPSEKPRVLFRDDRHAEWSLDVRRRDEFTCQKCGQCSRRGMQAHHIESFNSAFELRYDVSNGVTLCISCHSDFHYIYGKGNNTRSQLTEWMGDFYYEFQTAV</sequence>
<dbReference type="InterPro" id="IPR002711">
    <property type="entry name" value="HNH"/>
</dbReference>
<dbReference type="EMBL" id="JAUSTI010000001">
    <property type="protein sequence ID" value="MDQ0168746.1"/>
    <property type="molecule type" value="Genomic_DNA"/>
</dbReference>
<evidence type="ECO:0000259" key="1">
    <source>
        <dbReference type="Pfam" id="PF01844"/>
    </source>
</evidence>
<dbReference type="RefSeq" id="WP_307212011.1">
    <property type="nucleotide sequence ID" value="NZ_JAUSTI010000001.1"/>
</dbReference>
<dbReference type="Gene3D" id="1.10.30.50">
    <property type="match status" value="1"/>
</dbReference>
<dbReference type="InterPro" id="IPR003615">
    <property type="entry name" value="HNH_nuc"/>
</dbReference>
<comment type="caution">
    <text evidence="2">The sequence shown here is derived from an EMBL/GenBank/DDBJ whole genome shotgun (WGS) entry which is preliminary data.</text>
</comment>
<dbReference type="CDD" id="cd00085">
    <property type="entry name" value="HNHc"/>
    <property type="match status" value="1"/>
</dbReference>
<organism evidence="2 3">
    <name type="scientific">Paenibacillus tundrae</name>
    <dbReference type="NCBI Taxonomy" id="528187"/>
    <lineage>
        <taxon>Bacteria</taxon>
        <taxon>Bacillati</taxon>
        <taxon>Bacillota</taxon>
        <taxon>Bacilli</taxon>
        <taxon>Bacillales</taxon>
        <taxon>Paenibacillaceae</taxon>
        <taxon>Paenibacillus</taxon>
    </lineage>
</organism>
<keyword evidence="3" id="KW-1185">Reference proteome</keyword>
<reference evidence="2 3" key="1">
    <citation type="submission" date="2023-07" db="EMBL/GenBank/DDBJ databases">
        <title>Sorghum-associated microbial communities from plants grown in Nebraska, USA.</title>
        <authorList>
            <person name="Schachtman D."/>
        </authorList>
    </citation>
    <scope>NUCLEOTIDE SEQUENCE [LARGE SCALE GENOMIC DNA]</scope>
    <source>
        <strain evidence="2 3">DS1314</strain>
    </source>
</reference>
<gene>
    <name evidence="2" type="ORF">J2T19_000183</name>
</gene>
<name>A0ABT9W681_9BACL</name>
<protein>
    <recommendedName>
        <fullName evidence="1">HNH domain-containing protein</fullName>
    </recommendedName>
</protein>